<evidence type="ECO:0000256" key="2">
    <source>
        <dbReference type="RuleBase" id="RU004349"/>
    </source>
</evidence>
<sequence>MQSINPWLFSKINSSSAEYVPLHRRLCLSGGNANSLYLWCRPCATKRCSLKINNSELPESNIMNLERPFCSSGGYNPPKFIYNQPKRNTMRIQAATSGSFSNKLIFQASENEFEADSYNDETLQPKPKFENRFLIIARLGSYINNAAESFFKSEIRRRLFVTAALLVISRVGYFIPLPGFDRRLVPENYLSFVSGSVEELGELAPELKLSLFQLGISPQIAASIVMQVLCYVVPSLIKLRKEGLDANEKIKSYIWWMSFGFAIVEALIISYFSLSYSIYAASASQRAKHVMLTTMLLVSGAMTTTWICDKISDSGFGHGSSLLICVNILTGYVETLHKMLSQLSGAGSTVGLWPYVFAVSGVFIIVTMWAVIVTQGCRKIKLQYYGFKLASSTREDSPVTEVEQYIPFNINPSGMQPVLTTSYLLGFPAIVASFFTSRFWVNVREILNPESSLGAAPWVYYTIYAFFVFVFNIFDIANMPKEIAEYLNKMGARIPNVKPGKATVEYLAKVQASTRFWGGLLLSILATSSTILDHYLRKSNDGFSIGFTSVLIIVGSIIELRRSYQAYNVMPSLSKALKRYGV</sequence>
<dbReference type="Gene3D" id="1.10.3370.10">
    <property type="entry name" value="SecY subunit domain"/>
    <property type="match status" value="1"/>
</dbReference>
<keyword evidence="3" id="KW-1133">Transmembrane helix</keyword>
<feature type="transmembrane region" description="Helical" evidence="3">
    <location>
        <begin position="290"/>
        <end position="308"/>
    </location>
</feature>
<dbReference type="PANTHER" id="PTHR10906">
    <property type="entry name" value="SECY/SEC61-ALPHA FAMILY MEMBER"/>
    <property type="match status" value="1"/>
</dbReference>
<comment type="caution">
    <text evidence="4">The sequence shown here is derived from an EMBL/GenBank/DDBJ whole genome shotgun (WGS) entry which is preliminary data.</text>
</comment>
<keyword evidence="3" id="KW-0812">Transmembrane</keyword>
<name>A0AAD8JX84_TARER</name>
<dbReference type="GO" id="GO:0009535">
    <property type="term" value="C:chloroplast thylakoid membrane"/>
    <property type="evidence" value="ECO:0007669"/>
    <property type="project" value="UniProtKB-SubCell"/>
</dbReference>
<dbReference type="PRINTS" id="PR00303">
    <property type="entry name" value="SECYTRNLCASE"/>
</dbReference>
<feature type="transmembrane region" description="Helical" evidence="3">
    <location>
        <begin position="516"/>
        <end position="536"/>
    </location>
</feature>
<gene>
    <name evidence="4" type="ORF">QVD17_33908</name>
</gene>
<reference evidence="4" key="1">
    <citation type="journal article" date="2023" name="bioRxiv">
        <title>Improved chromosome-level genome assembly for marigold (Tagetes erecta).</title>
        <authorList>
            <person name="Jiang F."/>
            <person name="Yuan L."/>
            <person name="Wang S."/>
            <person name="Wang H."/>
            <person name="Xu D."/>
            <person name="Wang A."/>
            <person name="Fan W."/>
        </authorList>
    </citation>
    <scope>NUCLEOTIDE SEQUENCE</scope>
    <source>
        <strain evidence="4">WSJ</strain>
        <tissue evidence="4">Leaf</tissue>
    </source>
</reference>
<comment type="subcellular location">
    <subcellularLocation>
        <location evidence="1">Plastid</location>
        <location evidence="1">Chloroplast thylakoid membrane</location>
        <topology evidence="1">Multi-pass membrane protein</topology>
    </subcellularLocation>
</comment>
<feature type="transmembrane region" description="Helical" evidence="3">
    <location>
        <begin position="461"/>
        <end position="480"/>
    </location>
</feature>
<dbReference type="SUPFAM" id="SSF103491">
    <property type="entry name" value="Preprotein translocase SecY subunit"/>
    <property type="match status" value="1"/>
</dbReference>
<evidence type="ECO:0000256" key="3">
    <source>
        <dbReference type="SAM" id="Phobius"/>
    </source>
</evidence>
<feature type="transmembrane region" description="Helical" evidence="3">
    <location>
        <begin position="542"/>
        <end position="560"/>
    </location>
</feature>
<dbReference type="AlphaFoldDB" id="A0AAD8JX84"/>
<dbReference type="EMBL" id="JAUHHV010000009">
    <property type="protein sequence ID" value="KAK1412554.1"/>
    <property type="molecule type" value="Genomic_DNA"/>
</dbReference>
<protein>
    <submittedName>
        <fullName evidence="4">Uncharacterized protein</fullName>
    </submittedName>
</protein>
<dbReference type="GO" id="GO:0015031">
    <property type="term" value="P:protein transport"/>
    <property type="evidence" value="ECO:0007669"/>
    <property type="project" value="InterPro"/>
</dbReference>
<keyword evidence="3" id="KW-0472">Membrane</keyword>
<evidence type="ECO:0000313" key="5">
    <source>
        <dbReference type="Proteomes" id="UP001229421"/>
    </source>
</evidence>
<feature type="transmembrane region" description="Helical" evidence="3">
    <location>
        <begin position="253"/>
        <end position="278"/>
    </location>
</feature>
<dbReference type="Proteomes" id="UP001229421">
    <property type="component" value="Unassembled WGS sequence"/>
</dbReference>
<evidence type="ECO:0000313" key="4">
    <source>
        <dbReference type="EMBL" id="KAK1412554.1"/>
    </source>
</evidence>
<feature type="transmembrane region" description="Helical" evidence="3">
    <location>
        <begin position="315"/>
        <end position="333"/>
    </location>
</feature>
<accession>A0AAD8JX84</accession>
<keyword evidence="5" id="KW-1185">Reference proteome</keyword>
<organism evidence="4 5">
    <name type="scientific">Tagetes erecta</name>
    <name type="common">African marigold</name>
    <dbReference type="NCBI Taxonomy" id="13708"/>
    <lineage>
        <taxon>Eukaryota</taxon>
        <taxon>Viridiplantae</taxon>
        <taxon>Streptophyta</taxon>
        <taxon>Embryophyta</taxon>
        <taxon>Tracheophyta</taxon>
        <taxon>Spermatophyta</taxon>
        <taxon>Magnoliopsida</taxon>
        <taxon>eudicotyledons</taxon>
        <taxon>Gunneridae</taxon>
        <taxon>Pentapetalae</taxon>
        <taxon>asterids</taxon>
        <taxon>campanulids</taxon>
        <taxon>Asterales</taxon>
        <taxon>Asteraceae</taxon>
        <taxon>Asteroideae</taxon>
        <taxon>Heliantheae alliance</taxon>
        <taxon>Tageteae</taxon>
        <taxon>Tagetes</taxon>
    </lineage>
</organism>
<feature type="transmembrane region" description="Helical" evidence="3">
    <location>
        <begin position="353"/>
        <end position="373"/>
    </location>
</feature>
<proteinExistence type="inferred from homology"/>
<evidence type="ECO:0000256" key="1">
    <source>
        <dbReference type="ARBA" id="ARBA00004454"/>
    </source>
</evidence>
<dbReference type="InterPro" id="IPR002208">
    <property type="entry name" value="SecY/SEC61-alpha"/>
</dbReference>
<feature type="transmembrane region" description="Helical" evidence="3">
    <location>
        <begin position="423"/>
        <end position="441"/>
    </location>
</feature>
<dbReference type="InterPro" id="IPR023201">
    <property type="entry name" value="SecY_dom_sf"/>
</dbReference>
<feature type="transmembrane region" description="Helical" evidence="3">
    <location>
        <begin position="159"/>
        <end position="180"/>
    </location>
</feature>
<comment type="similarity">
    <text evidence="2">Belongs to the SecY/SEC61-alpha family.</text>
</comment>
<feature type="transmembrane region" description="Helical" evidence="3">
    <location>
        <begin position="211"/>
        <end position="233"/>
    </location>
</feature>
<dbReference type="Pfam" id="PF00344">
    <property type="entry name" value="SecY"/>
    <property type="match status" value="1"/>
</dbReference>